<sequence length="209" mass="22900">MKSSSTIASGEQAVRRRRVPVTVIVLSVLLACAAATIGVVSCVTEKVSSDLMDKEMTCCWEDGATPAWMSDRMGVRIPATASDRRAGYKVGERYDTGLLSFVLPTDEAETYTGRLIQDGTEMIKNFHPEEKDYRPAAAFGHLGLAEPETFVQGLRRISLCPDDLATPEGKYLQRCIDLFAHEFTPGTTRIYVRSTIEPSVTPPPASKLP</sequence>
<dbReference type="EMBL" id="CP108169">
    <property type="protein sequence ID" value="WTQ75975.1"/>
    <property type="molecule type" value="Genomic_DNA"/>
</dbReference>
<protein>
    <submittedName>
        <fullName evidence="2">Uncharacterized protein</fullName>
    </submittedName>
</protein>
<keyword evidence="1" id="KW-0812">Transmembrane</keyword>
<gene>
    <name evidence="2" type="ORF">OG222_24015</name>
</gene>
<proteinExistence type="predicted"/>
<organism evidence="2">
    <name type="scientific">Streptomyces sp. NBC_00148</name>
    <dbReference type="NCBI Taxonomy" id="2903626"/>
    <lineage>
        <taxon>Bacteria</taxon>
        <taxon>Bacillati</taxon>
        <taxon>Actinomycetota</taxon>
        <taxon>Actinomycetes</taxon>
        <taxon>Kitasatosporales</taxon>
        <taxon>Streptomycetaceae</taxon>
        <taxon>Streptomyces</taxon>
    </lineage>
</organism>
<evidence type="ECO:0000313" key="2">
    <source>
        <dbReference type="EMBL" id="WTQ75975.1"/>
    </source>
</evidence>
<keyword evidence="1" id="KW-0472">Membrane</keyword>
<keyword evidence="1" id="KW-1133">Transmembrane helix</keyword>
<name>A0AAU1LXN8_9ACTN</name>
<feature type="transmembrane region" description="Helical" evidence="1">
    <location>
        <begin position="21"/>
        <end position="40"/>
    </location>
</feature>
<reference evidence="2" key="1">
    <citation type="submission" date="2022-10" db="EMBL/GenBank/DDBJ databases">
        <title>The complete genomes of actinobacterial strains from the NBC collection.</title>
        <authorList>
            <person name="Joergensen T.S."/>
            <person name="Alvarez Arevalo M."/>
            <person name="Sterndorff E.B."/>
            <person name="Faurdal D."/>
            <person name="Vuksanovic O."/>
            <person name="Mourched A.-S."/>
            <person name="Charusanti P."/>
            <person name="Shaw S."/>
            <person name="Blin K."/>
            <person name="Weber T."/>
        </authorList>
    </citation>
    <scope>NUCLEOTIDE SEQUENCE</scope>
    <source>
        <strain evidence="2">NBC_00148</strain>
    </source>
</reference>
<dbReference type="PROSITE" id="PS51257">
    <property type="entry name" value="PROKAR_LIPOPROTEIN"/>
    <property type="match status" value="1"/>
</dbReference>
<evidence type="ECO:0000256" key="1">
    <source>
        <dbReference type="SAM" id="Phobius"/>
    </source>
</evidence>
<accession>A0AAU1LXN8</accession>
<dbReference type="AlphaFoldDB" id="A0AAU1LXN8"/>